<keyword evidence="1" id="KW-0677">Repeat</keyword>
<dbReference type="PANTHER" id="PTHR10648:SF4">
    <property type="entry name" value="PROTEIN PHOSPHATASE 2 (FORMERLY 2A), REGULATORY SUBUNIT A, BETA ISOFORM-RELATED"/>
    <property type="match status" value="1"/>
</dbReference>
<feature type="region of interest" description="Disordered" evidence="3">
    <location>
        <begin position="112"/>
        <end position="144"/>
    </location>
</feature>
<dbReference type="InterPro" id="IPR011989">
    <property type="entry name" value="ARM-like"/>
</dbReference>
<evidence type="ECO:0000313" key="4">
    <source>
        <dbReference type="EMBL" id="KAL3873788.1"/>
    </source>
</evidence>
<keyword evidence="5" id="KW-1185">Reference proteome</keyword>
<proteinExistence type="predicted"/>
<dbReference type="Proteomes" id="UP001634394">
    <property type="component" value="Unassembled WGS sequence"/>
</dbReference>
<evidence type="ECO:0000256" key="3">
    <source>
        <dbReference type="SAM" id="MobiDB-lite"/>
    </source>
</evidence>
<dbReference type="InterPro" id="IPR021133">
    <property type="entry name" value="HEAT_type_2"/>
</dbReference>
<dbReference type="SUPFAM" id="SSF48371">
    <property type="entry name" value="ARM repeat"/>
    <property type="match status" value="1"/>
</dbReference>
<feature type="repeat" description="HEAT" evidence="2">
    <location>
        <begin position="388"/>
        <end position="426"/>
    </location>
</feature>
<dbReference type="InterPro" id="IPR051023">
    <property type="entry name" value="PP2A_Regulatory_Subunit_A"/>
</dbReference>
<dbReference type="AlphaFoldDB" id="A0ABD3WM03"/>
<organism evidence="4 5">
    <name type="scientific">Sinanodonta woodiana</name>
    <name type="common">Chinese pond mussel</name>
    <name type="synonym">Anodonta woodiana</name>
    <dbReference type="NCBI Taxonomy" id="1069815"/>
    <lineage>
        <taxon>Eukaryota</taxon>
        <taxon>Metazoa</taxon>
        <taxon>Spiralia</taxon>
        <taxon>Lophotrochozoa</taxon>
        <taxon>Mollusca</taxon>
        <taxon>Bivalvia</taxon>
        <taxon>Autobranchia</taxon>
        <taxon>Heteroconchia</taxon>
        <taxon>Palaeoheterodonta</taxon>
        <taxon>Unionida</taxon>
        <taxon>Unionoidea</taxon>
        <taxon>Unionidae</taxon>
        <taxon>Unioninae</taxon>
        <taxon>Sinanodonta</taxon>
    </lineage>
</organism>
<dbReference type="PROSITE" id="PS50077">
    <property type="entry name" value="HEAT_REPEAT"/>
    <property type="match status" value="1"/>
</dbReference>
<dbReference type="Gene3D" id="1.25.10.10">
    <property type="entry name" value="Leucine-rich Repeat Variant"/>
    <property type="match status" value="2"/>
</dbReference>
<accession>A0ABD3WM03</accession>
<protein>
    <submittedName>
        <fullName evidence="4">Uncharacterized protein</fullName>
    </submittedName>
</protein>
<reference evidence="4 5" key="1">
    <citation type="submission" date="2024-11" db="EMBL/GenBank/DDBJ databases">
        <title>Chromosome-level genome assembly of the freshwater bivalve Anodonta woodiana.</title>
        <authorList>
            <person name="Chen X."/>
        </authorList>
    </citation>
    <scope>NUCLEOTIDE SEQUENCE [LARGE SCALE GENOMIC DNA]</scope>
    <source>
        <strain evidence="4">MN2024</strain>
        <tissue evidence="4">Gills</tissue>
    </source>
</reference>
<evidence type="ECO:0000256" key="2">
    <source>
        <dbReference type="PROSITE-ProRule" id="PRU00103"/>
    </source>
</evidence>
<dbReference type="Pfam" id="PF02985">
    <property type="entry name" value="HEAT"/>
    <property type="match status" value="2"/>
</dbReference>
<sequence length="641" mass="71485">MDNVMSLLSSSVKLEQCENLFSKMLADSSVNWESKHGVLMGAKAVLETKYSEDFASSLGERYILRMMLNLGLVCTLFLLGEVLGVLCRKLGPEVYVQSKAVILDGIHSNLERDPMTDTGSSEQEGTEKLFEKLSSSPRGERRNSADAAQIFHDTAGWKSLETWMKCLQCVIEGCGHLFNSFVDQELLDLIFHALTHTNRFVRETSYYVCSVLVTCGVIQDVNHLFLNCIKNKAADTWVRLASSVATGNFLQCLPSEEARQQFYPVLLPRMCLNRRSVAEGVRIYSQDSWKLVMSGEGKVYVEKYIQQVLQGGGADKHAVREAACACIAELGARVSKEAVHKYILTLLQALLICFNDDSWPVRDAACIACGNVVVCFQMNPGLMTIPALYPLFLKYLQDSIPSVRQGAALALSNVVKAYEFDLIVKKIKEGLDGIKDQSANAEKYSRLDKGPTTYGVVKKLCDNDKELHTDRQMYSCGSLAPKMGRGCINLVAEMSSQQKYAQKISELLPLISKTASFDHYTQHVILKETLSLNITLHFFQLPHIGKALGKRCFNPQLEFFFDVIFDSLVCDNALTSAAASNCIAELSKLVGLNILRGRLEQFNPRYVELHDQFAHQEPAFAGVPFPPILEFRISTNLPFHS</sequence>
<evidence type="ECO:0000313" key="5">
    <source>
        <dbReference type="Proteomes" id="UP001634394"/>
    </source>
</evidence>
<dbReference type="InterPro" id="IPR000357">
    <property type="entry name" value="HEAT"/>
</dbReference>
<gene>
    <name evidence="4" type="ORF">ACJMK2_036873</name>
</gene>
<dbReference type="GO" id="GO:0005737">
    <property type="term" value="C:cytoplasm"/>
    <property type="evidence" value="ECO:0007669"/>
    <property type="project" value="UniProtKB-ARBA"/>
</dbReference>
<dbReference type="InterPro" id="IPR016024">
    <property type="entry name" value="ARM-type_fold"/>
</dbReference>
<comment type="caution">
    <text evidence="4">The sequence shown here is derived from an EMBL/GenBank/DDBJ whole genome shotgun (WGS) entry which is preliminary data.</text>
</comment>
<dbReference type="GO" id="GO:0032991">
    <property type="term" value="C:protein-containing complex"/>
    <property type="evidence" value="ECO:0007669"/>
    <property type="project" value="UniProtKB-ARBA"/>
</dbReference>
<name>A0ABD3WM03_SINWO</name>
<dbReference type="EMBL" id="JBJQND010000006">
    <property type="protein sequence ID" value="KAL3873788.1"/>
    <property type="molecule type" value="Genomic_DNA"/>
</dbReference>
<evidence type="ECO:0000256" key="1">
    <source>
        <dbReference type="ARBA" id="ARBA00022737"/>
    </source>
</evidence>
<dbReference type="PANTHER" id="PTHR10648">
    <property type="entry name" value="SERINE/THREONINE-PROTEIN PHOSPHATASE PP2A 65 KDA REGULATORY SUBUNIT"/>
    <property type="match status" value="1"/>
</dbReference>